<dbReference type="RefSeq" id="WP_028870743.1">
    <property type="nucleotide sequence ID" value="NZ_VOSB01000010.1"/>
</dbReference>
<dbReference type="OrthoDB" id="9807410at2"/>
<name>A0A5C7BEL5_9FLAO</name>
<dbReference type="SUPFAM" id="SSF50998">
    <property type="entry name" value="Quinoprotein alcohol dehydrogenase-like"/>
    <property type="match status" value="1"/>
</dbReference>
<evidence type="ECO:0000313" key="3">
    <source>
        <dbReference type="Proteomes" id="UP000321938"/>
    </source>
</evidence>
<reference evidence="2 3" key="1">
    <citation type="submission" date="2019-08" db="EMBL/GenBank/DDBJ databases">
        <title>Genome of Psychroserpens burtonensis ACAM 167.</title>
        <authorList>
            <person name="Bowman J.P."/>
        </authorList>
    </citation>
    <scope>NUCLEOTIDE SEQUENCE [LARGE SCALE GENOMIC DNA]</scope>
    <source>
        <strain evidence="2 3">ACAM 167</strain>
    </source>
</reference>
<sequence>MFKRIAFILLALISFEGVSQDFSSLWEGYFSYFGIKDVSRGNDKIFAASENAIFTYDVFSNEINKITTIEGLSGETISTISYSEYFGLLVVGYETGLIEVVFDDGEILSVVDILEKESISPVLKKINHFNESEGLLYISTDYGISVYDLGQLQFGDTYFVGDGGSQISISQTAVFNGFMYVATSSNGLRKADVTNPNLIDFQQWTTIVSGSFIAIQKVGSKLYAVAQNKVLSEVVSDNLSPLFTYATLPEDVRSINLNLVVTLKEDVFVYDENFNQIQTASTNEEFDTDFTSATISNDNIYIGTTTSGVLKTTPENSQIYDVILPDGPTSNAAFKIQTGNSELWLTYGEYTVSFNPGPLNSRGISILRDSEWKNIPYDSLLTAKNLVDIAINPFNPSQVFISSFQFGILEMNNNEATVLYGQDNSGLESLVLPNNPNFVSIRQTASKFDRTGLMWTLTSKADRALKSYDPATNQWEGYSFSELIPNARTGEQGFADLEVGNGGMKWLASYKNGVIGYNTETEQISNVFSEEQNMPSAQVRAIALDSRNQLWIGTNKGLRVLFNTSNFINDPDPSVNEIVILEDGIPTELLSNQFITDIKVDGSDNKWVGTLDSGIFYFSADGQETIYQFTTDNSPLPSNAISDISIDSESGRVYIATDRGLVSFSSGGTKPQETLEEAYVYPNPVRPEYDILGFDDLNNINNGVKVSGLTENVNVKITDIAGNLVAEAQSRVNQRSSRQNYNFAIDGGTGIWNGKNLRGNVVASGVYLFLISDLDSFETKVLKLLIVR</sequence>
<keyword evidence="3" id="KW-1185">Reference proteome</keyword>
<dbReference type="STRING" id="1123037.GCA_000425305_00254"/>
<proteinExistence type="predicted"/>
<feature type="domain" description="PorZ N-terminal beta-propeller" evidence="1">
    <location>
        <begin position="45"/>
        <end position="205"/>
    </location>
</feature>
<evidence type="ECO:0000313" key="2">
    <source>
        <dbReference type="EMBL" id="TXE17834.1"/>
    </source>
</evidence>
<dbReference type="InterPro" id="IPR011110">
    <property type="entry name" value="Reg_prop"/>
</dbReference>
<dbReference type="InterPro" id="IPR048954">
    <property type="entry name" value="PorZ_N"/>
</dbReference>
<accession>A0A5C7BEL5</accession>
<dbReference type="AlphaFoldDB" id="A0A5C7BEL5"/>
<dbReference type="Gene3D" id="2.130.10.10">
    <property type="entry name" value="YVTN repeat-like/Quinoprotein amine dehydrogenase"/>
    <property type="match status" value="2"/>
</dbReference>
<evidence type="ECO:0000259" key="1">
    <source>
        <dbReference type="Pfam" id="PF21544"/>
    </source>
</evidence>
<dbReference type="SUPFAM" id="SSF63829">
    <property type="entry name" value="Calcium-dependent phosphotriesterase"/>
    <property type="match status" value="1"/>
</dbReference>
<protein>
    <submittedName>
        <fullName evidence="2">ABC transporter substrate-binding protein</fullName>
    </submittedName>
</protein>
<dbReference type="Pfam" id="PF21544">
    <property type="entry name" value="PorZ_N_b_propeller"/>
    <property type="match status" value="1"/>
</dbReference>
<dbReference type="InterPro" id="IPR015943">
    <property type="entry name" value="WD40/YVTN_repeat-like_dom_sf"/>
</dbReference>
<dbReference type="Proteomes" id="UP000321938">
    <property type="component" value="Unassembled WGS sequence"/>
</dbReference>
<dbReference type="Pfam" id="PF07494">
    <property type="entry name" value="Reg_prop"/>
    <property type="match status" value="1"/>
</dbReference>
<gene>
    <name evidence="2" type="ORF">ES692_08015</name>
</gene>
<dbReference type="Gene3D" id="2.60.40.4070">
    <property type="match status" value="1"/>
</dbReference>
<organism evidence="2 3">
    <name type="scientific">Psychroserpens burtonensis</name>
    <dbReference type="NCBI Taxonomy" id="49278"/>
    <lineage>
        <taxon>Bacteria</taxon>
        <taxon>Pseudomonadati</taxon>
        <taxon>Bacteroidota</taxon>
        <taxon>Flavobacteriia</taxon>
        <taxon>Flavobacteriales</taxon>
        <taxon>Flavobacteriaceae</taxon>
        <taxon>Psychroserpens</taxon>
    </lineage>
</organism>
<comment type="caution">
    <text evidence="2">The sequence shown here is derived from an EMBL/GenBank/DDBJ whole genome shotgun (WGS) entry which is preliminary data.</text>
</comment>
<dbReference type="EMBL" id="VOSB01000010">
    <property type="protein sequence ID" value="TXE17834.1"/>
    <property type="molecule type" value="Genomic_DNA"/>
</dbReference>
<dbReference type="InterPro" id="IPR011047">
    <property type="entry name" value="Quinoprotein_ADH-like_sf"/>
</dbReference>